<protein>
    <recommendedName>
        <fullName evidence="3">Profilin</fullName>
    </recommendedName>
</protein>
<dbReference type="EMBL" id="BTSY01000007">
    <property type="protein sequence ID" value="GMT35682.1"/>
    <property type="molecule type" value="Genomic_DNA"/>
</dbReference>
<evidence type="ECO:0000313" key="1">
    <source>
        <dbReference type="EMBL" id="GMT35682.1"/>
    </source>
</evidence>
<dbReference type="AlphaFoldDB" id="A0AAV5X0Y2"/>
<reference evidence="1" key="1">
    <citation type="submission" date="2023-10" db="EMBL/GenBank/DDBJ databases">
        <title>Genome assembly of Pristionchus species.</title>
        <authorList>
            <person name="Yoshida K."/>
            <person name="Sommer R.J."/>
        </authorList>
    </citation>
    <scope>NUCLEOTIDE SEQUENCE</scope>
    <source>
        <strain evidence="1">RS5133</strain>
    </source>
</reference>
<feature type="non-terminal residue" evidence="1">
    <location>
        <position position="1"/>
    </location>
</feature>
<organism evidence="1 2">
    <name type="scientific">Pristionchus fissidentatus</name>
    <dbReference type="NCBI Taxonomy" id="1538716"/>
    <lineage>
        <taxon>Eukaryota</taxon>
        <taxon>Metazoa</taxon>
        <taxon>Ecdysozoa</taxon>
        <taxon>Nematoda</taxon>
        <taxon>Chromadorea</taxon>
        <taxon>Rhabditida</taxon>
        <taxon>Rhabditina</taxon>
        <taxon>Diplogasteromorpha</taxon>
        <taxon>Diplogasteroidea</taxon>
        <taxon>Neodiplogasteridae</taxon>
        <taxon>Pristionchus</taxon>
    </lineage>
</organism>
<comment type="caution">
    <text evidence="1">The sequence shown here is derived from an EMBL/GenBank/DDBJ whole genome shotgun (WGS) entry which is preliminary data.</text>
</comment>
<feature type="non-terminal residue" evidence="1">
    <location>
        <position position="116"/>
    </location>
</feature>
<sequence length="116" mass="12405">VVDRMASTWSSADDACAEIGSRMGQPEDKETMNALKGYLKEVYTLPIITGYAVGNAETGEIAVVCRSNEFYALANDTESLIAGSPSKTDGCVFITNSDYKMHYGSCATKAVVLCSQ</sequence>
<keyword evidence="2" id="KW-1185">Reference proteome</keyword>
<dbReference type="Gene3D" id="3.10.100.10">
    <property type="entry name" value="Mannose-Binding Protein A, subunit A"/>
    <property type="match status" value="1"/>
</dbReference>
<proteinExistence type="predicted"/>
<gene>
    <name evidence="1" type="ORF">PFISCL1PPCAC_26979</name>
</gene>
<dbReference type="SUPFAM" id="SSF56436">
    <property type="entry name" value="C-type lectin-like"/>
    <property type="match status" value="1"/>
</dbReference>
<dbReference type="Proteomes" id="UP001432322">
    <property type="component" value="Unassembled WGS sequence"/>
</dbReference>
<name>A0AAV5X0Y2_9BILA</name>
<dbReference type="InterPro" id="IPR016186">
    <property type="entry name" value="C-type_lectin-like/link_sf"/>
</dbReference>
<evidence type="ECO:0008006" key="3">
    <source>
        <dbReference type="Google" id="ProtNLM"/>
    </source>
</evidence>
<accession>A0AAV5X0Y2</accession>
<evidence type="ECO:0000313" key="2">
    <source>
        <dbReference type="Proteomes" id="UP001432322"/>
    </source>
</evidence>
<dbReference type="InterPro" id="IPR016187">
    <property type="entry name" value="CTDL_fold"/>
</dbReference>